<dbReference type="KEGG" id="mdn:JT25_002600"/>
<dbReference type="KEGG" id="mdn:JT25_003850"/>
<dbReference type="STRING" id="1538553.JT25_002600"/>
<dbReference type="Proteomes" id="UP000030512">
    <property type="component" value="Chromosome"/>
</dbReference>
<dbReference type="EMBL" id="CP014476">
    <property type="protein sequence ID" value="AMK75387.1"/>
    <property type="molecule type" value="Genomic_DNA"/>
</dbReference>
<gene>
    <name evidence="1" type="ORF">JT25_002600</name>
    <name evidence="2" type="ORF">JT25_003850</name>
</gene>
<keyword evidence="3" id="KW-1185">Reference proteome</keyword>
<organism evidence="2 3">
    <name type="scientific">Methylomonas denitrificans</name>
    <dbReference type="NCBI Taxonomy" id="1538553"/>
    <lineage>
        <taxon>Bacteria</taxon>
        <taxon>Pseudomonadati</taxon>
        <taxon>Pseudomonadota</taxon>
        <taxon>Gammaproteobacteria</taxon>
        <taxon>Methylococcales</taxon>
        <taxon>Methylococcaceae</taxon>
        <taxon>Methylomonas</taxon>
    </lineage>
</organism>
<proteinExistence type="predicted"/>
<evidence type="ECO:0000313" key="2">
    <source>
        <dbReference type="EMBL" id="AMK75627.1"/>
    </source>
</evidence>
<protein>
    <recommendedName>
        <fullName evidence="4">Terminase</fullName>
    </recommendedName>
</protein>
<reference evidence="2" key="2">
    <citation type="submission" date="2016-02" db="EMBL/GenBank/DDBJ databases">
        <authorList>
            <person name="Wen L."/>
            <person name="He K."/>
            <person name="Yang H."/>
        </authorList>
    </citation>
    <scope>NUCLEOTIDE SEQUENCE</scope>
    <source>
        <strain evidence="2">FJG1</strain>
    </source>
</reference>
<accession>A0A140E5F3</accession>
<sequence length="158" mass="17542">MTTETPKKSGRPKVDWHERAKQAYNYALLGADDTQIAKLIGISESTLENAKQEKPGFAKAIKSGRIQAAAEVAASLYRRCSGFQETEVTTREIKSPTGEIISVETVTIAREVPPDTDACVFWLTNRRPDLWRNTVEVEHTGKAYQPDDEESKKEAAAC</sequence>
<dbReference type="EMBL" id="CP014476">
    <property type="protein sequence ID" value="AMK75627.1"/>
    <property type="molecule type" value="Genomic_DNA"/>
</dbReference>
<evidence type="ECO:0008006" key="4">
    <source>
        <dbReference type="Google" id="ProtNLM"/>
    </source>
</evidence>
<dbReference type="AlphaFoldDB" id="A0A140E5F3"/>
<evidence type="ECO:0000313" key="3">
    <source>
        <dbReference type="Proteomes" id="UP000030512"/>
    </source>
</evidence>
<reference evidence="2 3" key="1">
    <citation type="journal article" date="2015" name="Environ. Microbiol.">
        <title>Methane oxidation coupled to nitrate reduction under hypoxia by the Gammaproteobacterium Methylomonas denitrificans, sp. nov. type strain FJG1.</title>
        <authorList>
            <person name="Kits K.D."/>
            <person name="Klotz M.G."/>
            <person name="Stein L.Y."/>
        </authorList>
    </citation>
    <scope>NUCLEOTIDE SEQUENCE [LARGE SCALE GENOMIC DNA]</scope>
    <source>
        <strain evidence="2 3">FJG1</strain>
    </source>
</reference>
<evidence type="ECO:0000313" key="1">
    <source>
        <dbReference type="EMBL" id="AMK75387.1"/>
    </source>
</evidence>
<name>A0A140E5F3_9GAMM</name>